<organism evidence="3 4">
    <name type="scientific">Phytophthora boehmeriae</name>
    <dbReference type="NCBI Taxonomy" id="109152"/>
    <lineage>
        <taxon>Eukaryota</taxon>
        <taxon>Sar</taxon>
        <taxon>Stramenopiles</taxon>
        <taxon>Oomycota</taxon>
        <taxon>Peronosporomycetes</taxon>
        <taxon>Peronosporales</taxon>
        <taxon>Peronosporaceae</taxon>
        <taxon>Phytophthora</taxon>
    </lineage>
</organism>
<evidence type="ECO:0000313" key="3">
    <source>
        <dbReference type="EMBL" id="KAG7388484.1"/>
    </source>
</evidence>
<sequence length="165" mass="18950">MAIAKPIARVSGSNSEVSHHKRGHSLLFLAHHCPSMDLSRPPTSSRQSKHKHHSRHRHDKQHRQNDKTKSGSSTPVYDRCQHEAKKLKTRILLEHRERPTRFRLSAMKRVVIPPVNIPQKIAQKRGNRDVVSGKSVPFTKAMWEAQKKTYSKSHGLPVIFERLSV</sequence>
<accession>A0A8T1W8E7</accession>
<feature type="compositionally biased region" description="Basic residues" evidence="1">
    <location>
        <begin position="47"/>
        <end position="61"/>
    </location>
</feature>
<feature type="domain" description="5-aminolevulinate synthase presequence" evidence="2">
    <location>
        <begin position="16"/>
        <end position="82"/>
    </location>
</feature>
<evidence type="ECO:0000259" key="2">
    <source>
        <dbReference type="Pfam" id="PF09029"/>
    </source>
</evidence>
<dbReference type="Proteomes" id="UP000693981">
    <property type="component" value="Unassembled WGS sequence"/>
</dbReference>
<protein>
    <recommendedName>
        <fullName evidence="2">5-aminolevulinate synthase presequence domain-containing protein</fullName>
    </recommendedName>
</protein>
<dbReference type="OrthoDB" id="123492at2759"/>
<dbReference type="AlphaFoldDB" id="A0A8T1W8E7"/>
<dbReference type="EMBL" id="JAGDFL010000441">
    <property type="protein sequence ID" value="KAG7388484.1"/>
    <property type="molecule type" value="Genomic_DNA"/>
</dbReference>
<comment type="caution">
    <text evidence="3">The sequence shown here is derived from an EMBL/GenBank/DDBJ whole genome shotgun (WGS) entry which is preliminary data.</text>
</comment>
<keyword evidence="4" id="KW-1185">Reference proteome</keyword>
<feature type="region of interest" description="Disordered" evidence="1">
    <location>
        <begin position="37"/>
        <end position="77"/>
    </location>
</feature>
<name>A0A8T1W8E7_9STRA</name>
<proteinExistence type="predicted"/>
<reference evidence="3" key="1">
    <citation type="submission" date="2021-02" db="EMBL/GenBank/DDBJ databases">
        <authorList>
            <person name="Palmer J.M."/>
        </authorList>
    </citation>
    <scope>NUCLEOTIDE SEQUENCE</scope>
    <source>
        <strain evidence="3">SCRP23</strain>
    </source>
</reference>
<evidence type="ECO:0000256" key="1">
    <source>
        <dbReference type="SAM" id="MobiDB-lite"/>
    </source>
</evidence>
<dbReference type="InterPro" id="IPR015118">
    <property type="entry name" value="5aminolev_synth_preseq"/>
</dbReference>
<gene>
    <name evidence="3" type="ORF">PHYBOEH_007856</name>
</gene>
<dbReference type="Pfam" id="PF09029">
    <property type="entry name" value="Preseq_ALAS"/>
    <property type="match status" value="1"/>
</dbReference>
<evidence type="ECO:0000313" key="4">
    <source>
        <dbReference type="Proteomes" id="UP000693981"/>
    </source>
</evidence>